<dbReference type="EMBL" id="JAUCMV010000005">
    <property type="protein sequence ID" value="KAK0399950.1"/>
    <property type="molecule type" value="Genomic_DNA"/>
</dbReference>
<sequence>MDSVPYVFCDNVLALLDLRRCDYAEIAKHLSEPWGSLAAKYSRNVEHFAVWIVESEGFWWCSLFGCGRESVHRYPNSFADLLSMDRRFIRITDMSLSPQLNNKRNFPCSKEELTRRLLPFLALGMRQSSTIDLTATSSEKTVIACMDAVHRCYNFASLCLPFCGSKSMDFLAEQLKNNSNLKSLQLFPNWKASEDVEDILATFINEREELSGRLIQAYHQQSPLKVTIKMIKAALDSWKRSHYRKSLYLGGRIGFTHEELISMSLAPNVKFSEHVNEFAPSLKSFRWTAVEGLFVNVELNPEADVVAIRTSDRM</sequence>
<proteinExistence type="predicted"/>
<protein>
    <submittedName>
        <fullName evidence="1">Uncharacterized protein</fullName>
    </submittedName>
</protein>
<evidence type="ECO:0000313" key="1">
    <source>
        <dbReference type="EMBL" id="KAK0399950.1"/>
    </source>
</evidence>
<dbReference type="AlphaFoldDB" id="A0AA39LK07"/>
<gene>
    <name evidence="1" type="ORF">QR680_003292</name>
</gene>
<comment type="caution">
    <text evidence="1">The sequence shown here is derived from an EMBL/GenBank/DDBJ whole genome shotgun (WGS) entry which is preliminary data.</text>
</comment>
<reference evidence="1" key="1">
    <citation type="submission" date="2023-06" db="EMBL/GenBank/DDBJ databases">
        <title>Genomic analysis of the entomopathogenic nematode Steinernema hermaphroditum.</title>
        <authorList>
            <person name="Schwarz E.M."/>
            <person name="Heppert J.K."/>
            <person name="Baniya A."/>
            <person name="Schwartz H.T."/>
            <person name="Tan C.-H."/>
            <person name="Antoshechkin I."/>
            <person name="Sternberg P.W."/>
            <person name="Goodrich-Blair H."/>
            <person name="Dillman A.R."/>
        </authorList>
    </citation>
    <scope>NUCLEOTIDE SEQUENCE</scope>
    <source>
        <strain evidence="1">PS9179</strain>
        <tissue evidence="1">Whole animal</tissue>
    </source>
</reference>
<dbReference type="Proteomes" id="UP001175271">
    <property type="component" value="Unassembled WGS sequence"/>
</dbReference>
<keyword evidence="2" id="KW-1185">Reference proteome</keyword>
<evidence type="ECO:0000313" key="2">
    <source>
        <dbReference type="Proteomes" id="UP001175271"/>
    </source>
</evidence>
<accession>A0AA39LK07</accession>
<organism evidence="1 2">
    <name type="scientific">Steinernema hermaphroditum</name>
    <dbReference type="NCBI Taxonomy" id="289476"/>
    <lineage>
        <taxon>Eukaryota</taxon>
        <taxon>Metazoa</taxon>
        <taxon>Ecdysozoa</taxon>
        <taxon>Nematoda</taxon>
        <taxon>Chromadorea</taxon>
        <taxon>Rhabditida</taxon>
        <taxon>Tylenchina</taxon>
        <taxon>Panagrolaimomorpha</taxon>
        <taxon>Strongyloidoidea</taxon>
        <taxon>Steinernematidae</taxon>
        <taxon>Steinernema</taxon>
    </lineage>
</organism>
<name>A0AA39LK07_9BILA</name>